<name>A0A0J8UWZ9_COCIT</name>
<dbReference type="InterPro" id="IPR022155">
    <property type="entry name" value="DUF3684"/>
</dbReference>
<feature type="region of interest" description="Disordered" evidence="1">
    <location>
        <begin position="415"/>
        <end position="481"/>
    </location>
</feature>
<evidence type="ECO:0000313" key="3">
    <source>
        <dbReference type="Proteomes" id="UP000054563"/>
    </source>
</evidence>
<evidence type="ECO:0000256" key="1">
    <source>
        <dbReference type="SAM" id="MobiDB-lite"/>
    </source>
</evidence>
<organism evidence="2 3">
    <name type="scientific">Coccidioides immitis H538.4</name>
    <dbReference type="NCBI Taxonomy" id="396776"/>
    <lineage>
        <taxon>Eukaryota</taxon>
        <taxon>Fungi</taxon>
        <taxon>Dikarya</taxon>
        <taxon>Ascomycota</taxon>
        <taxon>Pezizomycotina</taxon>
        <taxon>Eurotiomycetes</taxon>
        <taxon>Eurotiomycetidae</taxon>
        <taxon>Onygenales</taxon>
        <taxon>Onygenaceae</taxon>
        <taxon>Coccidioides</taxon>
    </lineage>
</organism>
<feature type="region of interest" description="Disordered" evidence="1">
    <location>
        <begin position="498"/>
        <end position="541"/>
    </location>
</feature>
<feature type="compositionally biased region" description="Basic and acidic residues" evidence="1">
    <location>
        <begin position="421"/>
        <end position="442"/>
    </location>
</feature>
<evidence type="ECO:0000313" key="2">
    <source>
        <dbReference type="EMBL" id="KMU92458.1"/>
    </source>
</evidence>
<reference evidence="3" key="1">
    <citation type="journal article" date="2010" name="Genome Res.">
        <title>Population genomic sequencing of Coccidioides fungi reveals recent hybridization and transposon control.</title>
        <authorList>
            <person name="Neafsey D.E."/>
            <person name="Barker B.M."/>
            <person name="Sharpton T.J."/>
            <person name="Stajich J.E."/>
            <person name="Park D.J."/>
            <person name="Whiston E."/>
            <person name="Hung C.-Y."/>
            <person name="McMahan C."/>
            <person name="White J."/>
            <person name="Sykes S."/>
            <person name="Heiman D."/>
            <person name="Young S."/>
            <person name="Zeng Q."/>
            <person name="Abouelleil A."/>
            <person name="Aftuck L."/>
            <person name="Bessette D."/>
            <person name="Brown A."/>
            <person name="FitzGerald M."/>
            <person name="Lui A."/>
            <person name="Macdonald J.P."/>
            <person name="Priest M."/>
            <person name="Orbach M.J."/>
            <person name="Galgiani J.N."/>
            <person name="Kirkland T.N."/>
            <person name="Cole G.T."/>
            <person name="Birren B.W."/>
            <person name="Henn M.R."/>
            <person name="Taylor J.W."/>
            <person name="Rounsley S.D."/>
        </authorList>
    </citation>
    <scope>NUCLEOTIDE SEQUENCE [LARGE SCALE GENOMIC DNA]</scope>
    <source>
        <strain evidence="3">H538.4</strain>
    </source>
</reference>
<protein>
    <submittedName>
        <fullName evidence="2">Uncharacterized protein</fullName>
    </submittedName>
</protein>
<accession>A0A0J8UWZ9</accession>
<dbReference type="STRING" id="396776.A0A0J8UWZ9"/>
<dbReference type="Proteomes" id="UP000054563">
    <property type="component" value="Unassembled WGS sequence"/>
</dbReference>
<dbReference type="EMBL" id="DS017081">
    <property type="protein sequence ID" value="KMU92458.1"/>
    <property type="molecule type" value="Genomic_DNA"/>
</dbReference>
<dbReference type="PANTHER" id="PTHR47839:SF1">
    <property type="entry name" value="DOMAIN PROTEIN, PUTATIVE (AFU_ORTHOLOGUE AFUA_6G04830)-RELATED"/>
    <property type="match status" value="1"/>
</dbReference>
<dbReference type="eggNOG" id="ENOG502QPMA">
    <property type="taxonomic scope" value="Eukaryota"/>
</dbReference>
<feature type="compositionally biased region" description="Polar residues" evidence="1">
    <location>
        <begin position="469"/>
        <end position="480"/>
    </location>
</feature>
<dbReference type="VEuPathDB" id="FungiDB:CIHG_10276"/>
<dbReference type="PANTHER" id="PTHR47839">
    <property type="entry name" value="DOMAIN PROTEIN, PUTATIVE (AFU_ORTHOLOGUE AFUA_6G04830)-RELATED"/>
    <property type="match status" value="1"/>
</dbReference>
<dbReference type="AlphaFoldDB" id="A0A0J8UWZ9"/>
<gene>
    <name evidence="2" type="ORF">CIHG_10276</name>
</gene>
<proteinExistence type="predicted"/>
<feature type="compositionally biased region" description="Low complexity" evidence="1">
    <location>
        <begin position="505"/>
        <end position="514"/>
    </location>
</feature>
<dbReference type="OrthoDB" id="10031156at2759"/>
<sequence length="732" mass="82817">MGMEILTMQKLLFPFLPLEDGTHGAPNQCFTDRGALLFGFKLLRRDLEAHASKFGVKEHPPINDCLNILVREPPKSASQAKELFQYFAKRLAEINSSTADRIGRAAIVPTNRSPQPGRGHTEKKSANLIHIAPQDCYLGGSEDYMDIFDFVDFGAEANLFLLACGSKREPTTIELASMLVKDYARIVDKLQNPERYLKLLRSIADNMDQIKRDRNLIRDMKKVNFLLASRELPSKTKSEGIDDAHEEEEAPVREWQLVKAADAVIVDDYASFSLFKESVLAAPQEETLEDMYVQLGAPNLGSIVVEDVRCGYAAPDQRNAIKLQKQIHERARLFLHDLPKEVIKHDAKWLENHLTVQVVQSISLRRSLRGRNTAQIAFHTYSRNVVKTDLLELRVRGYNVERILRQKAAAAKMAESQRQMQVEEDRRRLEQVEQERQRRQEQELNENENLHPMPGVFPDFIPNFRPNRSADSSLTSSNNDGGMAGFISGLGRRFGLDELLRGGNSAPTDRSSTPSTPPPPYTPQQENNPDNPGPHSGISPGMLRQNLATAITRCRPHGHSAIQSTRQVTQISDAKSYCDEQPGHDLVQVANIADTTLRFFLPRSSEQLSIFYKTHEAALIHFASILMDCASIFGVRKDSISVFCEPNGKTIAFNHQGSIFCNFHYFQNLHLAKVTEGSRADTLVYWWTIFCHELAHNIVELHNSEHSYYTESFVMEYFPGIAAKLQSYQNTR</sequence>
<dbReference type="Pfam" id="PF12449">
    <property type="entry name" value="DUF3684"/>
    <property type="match status" value="1"/>
</dbReference>